<accession>A0A1T4X969</accession>
<dbReference type="AlphaFoldDB" id="A0A1T4X969"/>
<dbReference type="RefSeq" id="WP_078717424.1">
    <property type="nucleotide sequence ID" value="NZ_FUYC01000008.1"/>
</dbReference>
<feature type="transmembrane region" description="Helical" evidence="1">
    <location>
        <begin position="12"/>
        <end position="33"/>
    </location>
</feature>
<protein>
    <recommendedName>
        <fullName evidence="4">VanZ like family protein</fullName>
    </recommendedName>
</protein>
<dbReference type="Proteomes" id="UP000190027">
    <property type="component" value="Unassembled WGS sequence"/>
</dbReference>
<evidence type="ECO:0008006" key="4">
    <source>
        <dbReference type="Google" id="ProtNLM"/>
    </source>
</evidence>
<evidence type="ECO:0000313" key="2">
    <source>
        <dbReference type="EMBL" id="SKA85451.1"/>
    </source>
</evidence>
<dbReference type="EMBL" id="FUYC01000008">
    <property type="protein sequence ID" value="SKA85451.1"/>
    <property type="molecule type" value="Genomic_DNA"/>
</dbReference>
<dbReference type="OrthoDB" id="582407at2"/>
<sequence>MNRRCITGLPLLFWRAVWVGYVLWVLCMALGPASVQASLELNDKLLHFGAFLVMVLSFPFRITWPGLWIPTALTVVLAGFIELAQDLSPTWGRHPEFLDFFAGVAGGLAGLGLRLFLQHRNTRQ</sequence>
<keyword evidence="1" id="KW-0472">Membrane</keyword>
<proteinExistence type="predicted"/>
<organism evidence="2 3">
    <name type="scientific">Paucidesulfovibrio gracilis DSM 16080</name>
    <dbReference type="NCBI Taxonomy" id="1121449"/>
    <lineage>
        <taxon>Bacteria</taxon>
        <taxon>Pseudomonadati</taxon>
        <taxon>Thermodesulfobacteriota</taxon>
        <taxon>Desulfovibrionia</taxon>
        <taxon>Desulfovibrionales</taxon>
        <taxon>Desulfovibrionaceae</taxon>
        <taxon>Paucidesulfovibrio</taxon>
    </lineage>
</organism>
<reference evidence="2 3" key="1">
    <citation type="submission" date="2017-02" db="EMBL/GenBank/DDBJ databases">
        <authorList>
            <person name="Peterson S.W."/>
        </authorList>
    </citation>
    <scope>NUCLEOTIDE SEQUENCE [LARGE SCALE GENOMIC DNA]</scope>
    <source>
        <strain evidence="2 3">DSM 16080</strain>
    </source>
</reference>
<dbReference type="STRING" id="1121449.SAMN02745704_01864"/>
<keyword evidence="1" id="KW-1133">Transmembrane helix</keyword>
<feature type="transmembrane region" description="Helical" evidence="1">
    <location>
        <begin position="67"/>
        <end position="85"/>
    </location>
</feature>
<evidence type="ECO:0000313" key="3">
    <source>
        <dbReference type="Proteomes" id="UP000190027"/>
    </source>
</evidence>
<keyword evidence="3" id="KW-1185">Reference proteome</keyword>
<evidence type="ECO:0000256" key="1">
    <source>
        <dbReference type="SAM" id="Phobius"/>
    </source>
</evidence>
<keyword evidence="1" id="KW-0812">Transmembrane</keyword>
<feature type="transmembrane region" description="Helical" evidence="1">
    <location>
        <begin position="97"/>
        <end position="117"/>
    </location>
</feature>
<name>A0A1T4X969_9BACT</name>
<feature type="transmembrane region" description="Helical" evidence="1">
    <location>
        <begin position="45"/>
        <end position="62"/>
    </location>
</feature>
<gene>
    <name evidence="2" type="ORF">SAMN02745704_01864</name>
</gene>